<dbReference type="SUPFAM" id="SSF53474">
    <property type="entry name" value="alpha/beta-Hydrolases"/>
    <property type="match status" value="1"/>
</dbReference>
<evidence type="ECO:0000313" key="7">
    <source>
        <dbReference type="Proteomes" id="UP000597138"/>
    </source>
</evidence>
<keyword evidence="7" id="KW-1185">Reference proteome</keyword>
<feature type="domain" description="Poly-beta-hydroxybutyrate polymerase N-terminal" evidence="5">
    <location>
        <begin position="152"/>
        <end position="318"/>
    </location>
</feature>
<dbReference type="InterPro" id="IPR010941">
    <property type="entry name" value="PhaC_N"/>
</dbReference>
<keyword evidence="2" id="KW-0963">Cytoplasm</keyword>
<gene>
    <name evidence="6" type="primary">phbC</name>
    <name evidence="6" type="ORF">GCM10010985_52570</name>
</gene>
<dbReference type="PANTHER" id="PTHR36837:SF5">
    <property type="entry name" value="POLY-3-HYDROXYBUTYRATE SYNTHASE"/>
    <property type="match status" value="1"/>
</dbReference>
<evidence type="ECO:0000259" key="5">
    <source>
        <dbReference type="Pfam" id="PF07167"/>
    </source>
</evidence>
<evidence type="ECO:0000256" key="4">
    <source>
        <dbReference type="ARBA" id="ARBA00023315"/>
    </source>
</evidence>
<proteinExistence type="predicted"/>
<reference evidence="7" key="1">
    <citation type="journal article" date="2019" name="Int. J. Syst. Evol. Microbiol.">
        <title>The Global Catalogue of Microorganisms (GCM) 10K type strain sequencing project: providing services to taxonomists for standard genome sequencing and annotation.</title>
        <authorList>
            <consortium name="The Broad Institute Genomics Platform"/>
            <consortium name="The Broad Institute Genome Sequencing Center for Infectious Disease"/>
            <person name="Wu L."/>
            <person name="Ma J."/>
        </authorList>
    </citation>
    <scope>NUCLEOTIDE SEQUENCE [LARGE SCALE GENOMIC DNA]</scope>
    <source>
        <strain evidence="7">CGMCC 1.11013</strain>
    </source>
</reference>
<keyword evidence="3" id="KW-0808">Transferase</keyword>
<dbReference type="Pfam" id="PF07167">
    <property type="entry name" value="PhaC_N"/>
    <property type="match status" value="1"/>
</dbReference>
<protein>
    <submittedName>
        <fullName evidence="6">Poly-beta-hydroxybutyrate polymerase</fullName>
    </submittedName>
</protein>
<comment type="subcellular location">
    <subcellularLocation>
        <location evidence="1">Cytoplasm</location>
    </subcellularLocation>
</comment>
<sequence>MTGVQQAFEQWLNAWRTVADPGQWVKLTEQTNQAASAFAANAGKPVMPGLGALPFPGLGGLTNGLAAAFPTIANMPQMPDITKMNGLAEFAKLASSMPGFGAAMQGLPTLPKIPTAAIAPERLHQLQSDYTRDVTELLKQASEQNIDAAALKDRRFKDTAWQATPAFAFTAAWYLLNARYLQELADAIQSDPKTRERIRFTVQQWAAMAAPSNFLALNPEAQKALIESKGESLRQGMLNLLGDMQRGKISQSDESGFKVGKNIATTEGAVVYENELVQLIQYKPLAPKVHARPLLIVPPCINKFYILDLSPEGSLVRHALESGQQVFILSWRNADQSIAHKTWDDYVQQGVIETMAVVKDISGADKINTLGFCIGGTMLATALAVEKARGNEPAASMTLLTSMLDFSDTGVLDVFVDEAHVQMREQAIGGKNGAPAGLMRGIEFANTFSYLRPNDLVWNYVVDNYLKGRTPQAFDLLFWNSDSTNLPGPMSVWYLRNTYLENKLREPGALTVCGQAIDLTTLDLPTFIYGSREDHIVPWKSAYASAPILSGPQTFVLGASGHIAGVINPPSKNKRNFWMLDNANGRLPDDPDAWFEAASEHPGSWWPTWTQWLAANAGEQVKPAASFGSKAYPVIEPAPGRYVMERDS</sequence>
<comment type="caution">
    <text evidence="6">The sequence shown here is derived from an EMBL/GenBank/DDBJ whole genome shotgun (WGS) entry which is preliminary data.</text>
</comment>
<organism evidence="6 7">
    <name type="scientific">Caballeronia grimmiae</name>
    <dbReference type="NCBI Taxonomy" id="1071679"/>
    <lineage>
        <taxon>Bacteria</taxon>
        <taxon>Pseudomonadati</taxon>
        <taxon>Pseudomonadota</taxon>
        <taxon>Betaproteobacteria</taxon>
        <taxon>Burkholderiales</taxon>
        <taxon>Burkholderiaceae</taxon>
        <taxon>Caballeronia</taxon>
    </lineage>
</organism>
<evidence type="ECO:0000256" key="2">
    <source>
        <dbReference type="ARBA" id="ARBA00022490"/>
    </source>
</evidence>
<dbReference type="Proteomes" id="UP000597138">
    <property type="component" value="Unassembled WGS sequence"/>
</dbReference>
<dbReference type="EMBL" id="BMEG01000012">
    <property type="protein sequence ID" value="GGD91336.1"/>
    <property type="molecule type" value="Genomic_DNA"/>
</dbReference>
<dbReference type="InterPro" id="IPR029058">
    <property type="entry name" value="AB_hydrolase_fold"/>
</dbReference>
<evidence type="ECO:0000313" key="6">
    <source>
        <dbReference type="EMBL" id="GGD91336.1"/>
    </source>
</evidence>
<name>A0ABQ1S2R8_9BURK</name>
<keyword evidence="4" id="KW-0012">Acyltransferase</keyword>
<dbReference type="InterPro" id="IPR010963">
    <property type="entry name" value="PHA_synth_I"/>
</dbReference>
<evidence type="ECO:0000256" key="3">
    <source>
        <dbReference type="ARBA" id="ARBA00022679"/>
    </source>
</evidence>
<evidence type="ECO:0000256" key="1">
    <source>
        <dbReference type="ARBA" id="ARBA00004496"/>
    </source>
</evidence>
<dbReference type="Gene3D" id="3.40.50.1820">
    <property type="entry name" value="alpha/beta hydrolase"/>
    <property type="match status" value="1"/>
</dbReference>
<accession>A0ABQ1S2R8</accession>
<dbReference type="InterPro" id="IPR051321">
    <property type="entry name" value="PHA/PHB_synthase"/>
</dbReference>
<dbReference type="NCBIfam" id="TIGR01838">
    <property type="entry name" value="PHA_synth_I"/>
    <property type="match status" value="1"/>
</dbReference>
<dbReference type="PANTHER" id="PTHR36837">
    <property type="entry name" value="POLY(3-HYDROXYALKANOATE) POLYMERASE SUBUNIT PHAC"/>
    <property type="match status" value="1"/>
</dbReference>